<evidence type="ECO:0000256" key="2">
    <source>
        <dbReference type="ARBA" id="ARBA00008465"/>
    </source>
</evidence>
<evidence type="ECO:0000256" key="5">
    <source>
        <dbReference type="ARBA" id="ARBA00023285"/>
    </source>
</evidence>
<proteinExistence type="inferred from homology"/>
<dbReference type="PANTHER" id="PTHR48101:SF4">
    <property type="entry name" value="METHYLMALONYL-COA MUTASE, MITOCHONDRIAL"/>
    <property type="match status" value="1"/>
</dbReference>
<keyword evidence="8" id="KW-1185">Reference proteome</keyword>
<reference evidence="7 8" key="1">
    <citation type="submission" date="2023-04" db="EMBL/GenBank/DDBJ databases">
        <title>A novel bacteria isolated from coastal sediment.</title>
        <authorList>
            <person name="Liu X.-J."/>
            <person name="Du Z.-J."/>
        </authorList>
    </citation>
    <scope>NUCLEOTIDE SEQUENCE [LARGE SCALE GENOMIC DNA]</scope>
    <source>
        <strain evidence="7 8">SDUM461003</strain>
    </source>
</reference>
<keyword evidence="4" id="KW-0413">Isomerase</keyword>
<dbReference type="Proteomes" id="UP001225316">
    <property type="component" value="Unassembled WGS sequence"/>
</dbReference>
<organism evidence="7 8">
    <name type="scientific">Thalassobacterium maritimum</name>
    <dbReference type="NCBI Taxonomy" id="3041265"/>
    <lineage>
        <taxon>Bacteria</taxon>
        <taxon>Pseudomonadati</taxon>
        <taxon>Verrucomicrobiota</taxon>
        <taxon>Opitutia</taxon>
        <taxon>Puniceicoccales</taxon>
        <taxon>Coraliomargaritaceae</taxon>
        <taxon>Thalassobacterium</taxon>
    </lineage>
</organism>
<dbReference type="InterPro" id="IPR006098">
    <property type="entry name" value="MMCoA_mutase_a_cat"/>
</dbReference>
<dbReference type="InterPro" id="IPR006099">
    <property type="entry name" value="MeMalonylCoA_mutase_a/b_cat"/>
</dbReference>
<dbReference type="Gene3D" id="3.20.20.240">
    <property type="entry name" value="Methylmalonyl-CoA mutase"/>
    <property type="match status" value="1"/>
</dbReference>
<dbReference type="RefSeq" id="WP_308950091.1">
    <property type="nucleotide sequence ID" value="NZ_JARXHW010000019.1"/>
</dbReference>
<evidence type="ECO:0000313" key="7">
    <source>
        <dbReference type="EMBL" id="MDQ8207801.1"/>
    </source>
</evidence>
<dbReference type="Pfam" id="PF01642">
    <property type="entry name" value="MM_CoA_mutase"/>
    <property type="match status" value="1"/>
</dbReference>
<dbReference type="NCBIfam" id="TIGR00641">
    <property type="entry name" value="acid_CoA_mut_N"/>
    <property type="match status" value="1"/>
</dbReference>
<dbReference type="InterPro" id="IPR016176">
    <property type="entry name" value="Cbl-dep_enz_cat"/>
</dbReference>
<comment type="caution">
    <text evidence="7">The sequence shown here is derived from an EMBL/GenBank/DDBJ whole genome shotgun (WGS) entry which is preliminary data.</text>
</comment>
<dbReference type="PANTHER" id="PTHR48101">
    <property type="entry name" value="METHYLMALONYL-COA MUTASE, MITOCHONDRIAL-RELATED"/>
    <property type="match status" value="1"/>
</dbReference>
<keyword evidence="3" id="KW-0846">Cobalamin</keyword>
<comment type="cofactor">
    <cofactor evidence="1">
        <name>adenosylcob(III)alamin</name>
        <dbReference type="ChEBI" id="CHEBI:18408"/>
    </cofactor>
</comment>
<dbReference type="Gene3D" id="3.40.50.280">
    <property type="entry name" value="Cobalamin-binding domain"/>
    <property type="match status" value="1"/>
</dbReference>
<feature type="domain" description="Methylmalonyl-CoA mutase alpha/beta chain catalytic" evidence="6">
    <location>
        <begin position="43"/>
        <end position="552"/>
    </location>
</feature>
<evidence type="ECO:0000259" key="6">
    <source>
        <dbReference type="Pfam" id="PF01642"/>
    </source>
</evidence>
<evidence type="ECO:0000313" key="8">
    <source>
        <dbReference type="Proteomes" id="UP001225316"/>
    </source>
</evidence>
<protein>
    <submittedName>
        <fullName evidence="7">Methylmalonyl-CoA mutase family protein</fullName>
    </submittedName>
</protein>
<dbReference type="EMBL" id="JARXHW010000019">
    <property type="protein sequence ID" value="MDQ8207801.1"/>
    <property type="molecule type" value="Genomic_DNA"/>
</dbReference>
<name>A0ABU1AUN1_9BACT</name>
<accession>A0ABU1AUN1</accession>
<gene>
    <name evidence="7" type="ORF">QEH52_09785</name>
</gene>
<dbReference type="SUPFAM" id="SSF52242">
    <property type="entry name" value="Cobalamin (vitamin B12)-binding domain"/>
    <property type="match status" value="1"/>
</dbReference>
<dbReference type="CDD" id="cd03677">
    <property type="entry name" value="MM_CoA_mutase_beta"/>
    <property type="match status" value="1"/>
</dbReference>
<keyword evidence="5" id="KW-0170">Cobalt</keyword>
<evidence type="ECO:0000256" key="3">
    <source>
        <dbReference type="ARBA" id="ARBA00022628"/>
    </source>
</evidence>
<dbReference type="InterPro" id="IPR036724">
    <property type="entry name" value="Cobalamin-bd_sf"/>
</dbReference>
<evidence type="ECO:0000256" key="1">
    <source>
        <dbReference type="ARBA" id="ARBA00001922"/>
    </source>
</evidence>
<dbReference type="SUPFAM" id="SSF51703">
    <property type="entry name" value="Cobalamin (vitamin B12)-dependent enzymes"/>
    <property type="match status" value="1"/>
</dbReference>
<sequence>MKTDKKATQPLLSEFPATSAEEWRDAAEKLLKGKPFDKVMTRQTPEGIRLEPIFRKEVLAGLPAAETLPGFDGYLRGTSATGYRNEPWEIAQELPYGTPSEFNAAARADLMRGQNALNVLLDIATLKGMDPDTAKSGEVGACGLSLACLKDIETAFNEIMPEAVSFHIRTGCAGLTVGALFFAWLKKQDADLKKIKGSLGMDPIAVKAASGQLPANMPELLSEQAIMANFCSKEAPGIRAVGISSLPYHQAGASSVEELAICLATGATYLNEMIERGMSVDDAAQQIRFSFCIGPNFFMEIAKLRAARALWAQLVKAFGGNAESQKIVMHARTGLYNKTQKDPYVNMLRTTTEALSGAIGGVDSMCVGNFDEVTREPDTFSRRISRNTQIILQEECELTSVVDPAGGSWAVEWLTNEVSEKTWELFQAIEAEGGMAEALKSGFIAKTIGATAKQNEALLGARRTSLVGTNVYPNLEEKELESRVPDYAEVRKQRAREIAAARMELDEASDDAVMEALGKIVDSSGEDLIPILIQAVEAGATIGEISKTIRASVAPGEAITPLPTTRLASKYEALRSASARFAEKTGRAPAIFLTNLGPLRRHKARADFIKGFFQAGGFEVISPAGFDTPADAVSALTESEAGITVVCGTDDDYVEKFADYAKAIKAALPEMQVLLAGFPGDNEAAYKEAGMDDYIFIKSDNYELNRRYLTGLGVL</sequence>
<comment type="similarity">
    <text evidence="2">Belongs to the methylmalonyl-CoA mutase family.</text>
</comment>
<evidence type="ECO:0000256" key="4">
    <source>
        <dbReference type="ARBA" id="ARBA00023235"/>
    </source>
</evidence>